<dbReference type="Pfam" id="PF10640">
    <property type="entry name" value="MCEL_TPase"/>
    <property type="match status" value="1"/>
</dbReference>
<dbReference type="GO" id="GO:0140818">
    <property type="term" value="F:mRNA 5'-triphosphate monophosphatase activity"/>
    <property type="evidence" value="ECO:0007669"/>
    <property type="project" value="UniProtKB-EC"/>
</dbReference>
<dbReference type="GO" id="GO:0004651">
    <property type="term" value="F:polynucleotide 5'-phosphatase activity"/>
    <property type="evidence" value="ECO:0007669"/>
    <property type="project" value="InterPro"/>
</dbReference>
<gene>
    <name evidence="23" type="ORF">DpV84gp088</name>
</gene>
<keyword evidence="14" id="KW-0946">Virion</keyword>
<dbReference type="EC" id="2.7.7.50" evidence="5"/>
<evidence type="ECO:0000256" key="21">
    <source>
        <dbReference type="ARBA" id="ARBA00044679"/>
    </source>
</evidence>
<evidence type="ECO:0000256" key="17">
    <source>
        <dbReference type="ARBA" id="ARBA00030246"/>
    </source>
</evidence>
<dbReference type="InterPro" id="IPR046430">
    <property type="entry name" value="MCEL_TPase_sf"/>
</dbReference>
<dbReference type="GO" id="GO:0003723">
    <property type="term" value="F:RNA binding"/>
    <property type="evidence" value="ECO:0007669"/>
    <property type="project" value="UniProtKB-KW"/>
</dbReference>
<evidence type="ECO:0000256" key="14">
    <source>
        <dbReference type="ARBA" id="ARBA00022844"/>
    </source>
</evidence>
<evidence type="ECO:0000256" key="1">
    <source>
        <dbReference type="ARBA" id="ARBA00001946"/>
    </source>
</evidence>
<evidence type="ECO:0000256" key="18">
    <source>
        <dbReference type="ARBA" id="ARBA00033175"/>
    </source>
</evidence>
<dbReference type="PANTHER" id="PTHR12189:SF2">
    <property type="entry name" value="MRNA CAP GUANINE-N7 METHYLTRANSFERASE"/>
    <property type="match status" value="1"/>
</dbReference>
<evidence type="ECO:0000256" key="4">
    <source>
        <dbReference type="ARBA" id="ARBA00011926"/>
    </source>
</evidence>
<evidence type="ECO:0000256" key="9">
    <source>
        <dbReference type="ARBA" id="ARBA00022691"/>
    </source>
</evidence>
<dbReference type="Proteomes" id="UP000162522">
    <property type="component" value="Segment"/>
</dbReference>
<dbReference type="InterPro" id="IPR039753">
    <property type="entry name" value="RG7MT1"/>
</dbReference>
<evidence type="ECO:0000256" key="15">
    <source>
        <dbReference type="ARBA" id="ARBA00022884"/>
    </source>
</evidence>
<dbReference type="Gene3D" id="2.40.50.830">
    <property type="match status" value="1"/>
</dbReference>
<evidence type="ECO:0000256" key="13">
    <source>
        <dbReference type="ARBA" id="ARBA00022842"/>
    </source>
</evidence>
<evidence type="ECO:0000256" key="11">
    <source>
        <dbReference type="ARBA" id="ARBA00022723"/>
    </source>
</evidence>
<dbReference type="Pfam" id="PF03291">
    <property type="entry name" value="mRNA_G-N7_MeTrfase"/>
    <property type="match status" value="1"/>
</dbReference>
<evidence type="ECO:0000259" key="22">
    <source>
        <dbReference type="PROSITE" id="PS51562"/>
    </source>
</evidence>
<dbReference type="GO" id="GO:0050355">
    <property type="term" value="F:inorganic triphosphate phosphatase activity"/>
    <property type="evidence" value="ECO:0007669"/>
    <property type="project" value="InterPro"/>
</dbReference>
<comment type="similarity">
    <text evidence="3">In the N-terminal section; belongs to the dsDNA virus mRNA guanylyltransferase family.</text>
</comment>
<dbReference type="GO" id="GO:0004484">
    <property type="term" value="F:mRNA guanylyltransferase activity"/>
    <property type="evidence" value="ECO:0007669"/>
    <property type="project" value="UniProtKB-EC"/>
</dbReference>
<dbReference type="PANTHER" id="PTHR12189">
    <property type="entry name" value="MRNA GUANINE-7- METHYLTRANSFERASE"/>
    <property type="match status" value="1"/>
</dbReference>
<dbReference type="EC" id="3.6.1.74" evidence="20"/>
<evidence type="ECO:0000256" key="8">
    <source>
        <dbReference type="ARBA" id="ARBA00022679"/>
    </source>
</evidence>
<comment type="cofactor">
    <cofactor evidence="1">
        <name>Mg(2+)</name>
        <dbReference type="ChEBI" id="CHEBI:18420"/>
    </cofactor>
</comment>
<keyword evidence="8" id="KW-0808">Transferase</keyword>
<evidence type="ECO:0000256" key="19">
    <source>
        <dbReference type="ARBA" id="ARBA00033397"/>
    </source>
</evidence>
<dbReference type="InterPro" id="IPR046429">
    <property type="entry name" value="MCEL_NTPase_sf"/>
</dbReference>
<dbReference type="SUPFAM" id="SSF53335">
    <property type="entry name" value="S-adenosyl-L-methionine-dependent methyltransferases"/>
    <property type="match status" value="1"/>
</dbReference>
<keyword evidence="13" id="KW-0460">Magnesium</keyword>
<dbReference type="InterPro" id="IPR004971">
    <property type="entry name" value="mRNA_G-N7_MeTrfase_dom"/>
</dbReference>
<dbReference type="Gene3D" id="3.30.470.140">
    <property type="match status" value="1"/>
</dbReference>
<dbReference type="EC" id="2.1.1.56" evidence="4"/>
<dbReference type="InterPro" id="IPR048425">
    <property type="entry name" value="MCEL_GT_NTPase"/>
</dbReference>
<organismHost>
    <name type="scientific">Odocoileus hemionus</name>
    <name type="common">Mule deer</name>
    <name type="synonym">Cervus hemionus</name>
    <dbReference type="NCBI Taxonomy" id="9872"/>
</organismHost>
<dbReference type="EMBL" id="AY689437">
    <property type="protein sequence ID" value="ABI99072.1"/>
    <property type="molecule type" value="Genomic_DNA"/>
</dbReference>
<evidence type="ECO:0000313" key="24">
    <source>
        <dbReference type="Proteomes" id="UP000162522"/>
    </source>
</evidence>
<keyword evidence="10" id="KW-0548">Nucleotidyltransferase</keyword>
<name>Q08F94_DPV84</name>
<dbReference type="InterPro" id="IPR019602">
    <property type="entry name" value="MCEL_TPase"/>
</dbReference>
<keyword evidence="12" id="KW-0378">Hydrolase</keyword>
<keyword evidence="9" id="KW-0949">S-adenosyl-L-methionine</keyword>
<feature type="domain" description="MRNA cap 0 methyltransferase" evidence="22">
    <location>
        <begin position="559"/>
        <end position="843"/>
    </location>
</feature>
<keyword evidence="15" id="KW-0694">RNA-binding</keyword>
<evidence type="ECO:0000256" key="7">
    <source>
        <dbReference type="ARBA" id="ARBA00022603"/>
    </source>
</evidence>
<evidence type="ECO:0000313" key="23">
    <source>
        <dbReference type="EMBL" id="ABI99072.1"/>
    </source>
</evidence>
<dbReference type="InterPro" id="IPR029063">
    <property type="entry name" value="SAM-dependent_MTases_sf"/>
</dbReference>
<evidence type="ECO:0000256" key="2">
    <source>
        <dbReference type="ARBA" id="ARBA00004328"/>
    </source>
</evidence>
<keyword evidence="16" id="KW-0511">Multifunctional enzyme</keyword>
<proteinExistence type="inferred from homology"/>
<evidence type="ECO:0000256" key="5">
    <source>
        <dbReference type="ARBA" id="ARBA00012475"/>
    </source>
</evidence>
<dbReference type="PROSITE" id="PS51562">
    <property type="entry name" value="RNA_CAP0_MT"/>
    <property type="match status" value="1"/>
</dbReference>
<accession>Q08F94</accession>
<organism evidence="23 24">
    <name type="scientific">Deerpox virus (strain W-1170-84)</name>
    <name type="common">DPV</name>
    <dbReference type="NCBI Taxonomy" id="305676"/>
    <lineage>
        <taxon>Viruses</taxon>
        <taxon>Varidnaviria</taxon>
        <taxon>Bamfordvirae</taxon>
        <taxon>Nucleocytoviricota</taxon>
        <taxon>Pokkesviricetes</taxon>
        <taxon>Chitovirales</taxon>
        <taxon>Poxviridae</taxon>
        <taxon>Chordopoxvirinae</taxon>
        <taxon>Cervidpoxvirus</taxon>
        <taxon>Cervidpoxvirus muledeerpox</taxon>
        <taxon>Mule deerpox virus</taxon>
    </lineage>
</organism>
<reference evidence="23 24" key="1">
    <citation type="journal article" date="2005" name="J. Virol.">
        <title>Genome of deerpox virus.</title>
        <authorList>
            <person name="Afonso C.L."/>
            <person name="Delhon G."/>
            <person name="Tulman E.R."/>
            <person name="Lu Z."/>
            <person name="Zsak A."/>
            <person name="Becerra V.M."/>
            <person name="Zsak L."/>
            <person name="Kutish G.F."/>
            <person name="Rock D.L."/>
        </authorList>
    </citation>
    <scope>NUCLEOTIDE SEQUENCE [LARGE SCALE GENOMIC DNA]</scope>
    <source>
        <strain evidence="23">W-1170-84</strain>
    </source>
</reference>
<evidence type="ECO:0000256" key="12">
    <source>
        <dbReference type="ARBA" id="ARBA00022801"/>
    </source>
</evidence>
<comment type="subcellular location">
    <subcellularLocation>
        <location evidence="2">Virion</location>
    </subcellularLocation>
</comment>
<dbReference type="Gene3D" id="3.20.100.20">
    <property type="match status" value="1"/>
</dbReference>
<evidence type="ECO:0000256" key="16">
    <source>
        <dbReference type="ARBA" id="ARBA00023268"/>
    </source>
</evidence>
<dbReference type="GO" id="GO:0004482">
    <property type="term" value="F:mRNA 5'-cap (guanine-N7-)-methyltransferase activity"/>
    <property type="evidence" value="ECO:0007669"/>
    <property type="project" value="UniProtKB-EC"/>
</dbReference>
<evidence type="ECO:0000256" key="20">
    <source>
        <dbReference type="ARBA" id="ARBA00035028"/>
    </source>
</evidence>
<keyword evidence="7" id="KW-0489">Methyltransferase</keyword>
<dbReference type="Pfam" id="PF21005">
    <property type="entry name" value="OB_MCEL_GT"/>
    <property type="match status" value="1"/>
</dbReference>
<dbReference type="Pfam" id="PF21004">
    <property type="entry name" value="MCEL_GT_NTPase"/>
    <property type="match status" value="1"/>
</dbReference>
<evidence type="ECO:0000256" key="3">
    <source>
        <dbReference type="ARBA" id="ARBA00008556"/>
    </source>
</evidence>
<sequence>MDDKIFDKSLNDYINELIGVYESIPKPKSLDDINHEVEIVFIQPPLITLNNVLNISSKQESYILFSLTNKEDRVKIRSYLPMSKVYGLDLKNIQLVDSIDNIIWEKKTLITEHIVDKHCMVRYSTEEKHIFLDYRKYISAIRLELVNLIQLKIKNILIDFKIKYFLGSGAQAKSSLLHVLNHPKSKPNVSLEFEIISGNDYKIDKDIIFNEISTLFRNIFMGNPKNIFMTPEQKNPIKTRMIKKQDITGLELDNLYITTKTDGVGSLIKINKNGIFCYFSHLNYSIRYNLLKPIDKQIVLYGEALKHGKMWNIFLIKLIEPILDDRIKEKDFINDELDNVCDRLEFKVKKYEGPFTTHSEIVDLLSSYLPIQSEGAILFYSKGNKSNIDYKIKNDNTTDHMANIIYRYMSSEPVIFGENQTFIEYKKFSDDKGFPKEFGNGKIVLSEKIRYLNNIYCITFNDLYKDVGLHTVTVPIKFIAEFTTNGEFIKPRLDKTMKYFYKNYYGNQYNVVLEHLHDQHIKINDIFDENKLSNLGEEYAKDKDKNRLNPETSYFTNKRTRGPLGILSNYIKTLLISLYCSKTFLDNTNKRKVLAIDFGNGADLEKYFYGEISLLVASDPDQDAINRCIERYNKLNSGIKSKYYKFDYIKETIRSEKYVSNIREVFFFGKFDIVDWQFAIHYSFHPKHYSTVMKNLAELTASGGKVLITTMDGDKLSQLTDKKTFIIHKNLPNSENYMSVEKLNDEKILVYNPSSMSKPMEEYIIRRSDIIRIFSEYGFVLIDYVHFDTVIDRSKKFINCVSKMEERQSTKNFFELNRDALKYEKIDIESLLQYYVVYVFSKR</sequence>
<evidence type="ECO:0000256" key="10">
    <source>
        <dbReference type="ARBA" id="ARBA00022695"/>
    </source>
</evidence>
<dbReference type="Gene3D" id="3.40.50.150">
    <property type="entry name" value="Vaccinia Virus protein VP39"/>
    <property type="match status" value="1"/>
</dbReference>
<dbReference type="InterPro" id="IPR048426">
    <property type="entry name" value="MCEL_GT_OB"/>
</dbReference>
<comment type="catalytic activity">
    <reaction evidence="21">
        <text>a 5'-end diphospho-ribonucleoside in mRNA + GTP + H(+) = a 5'-end (5'-triphosphoguanosine)-ribonucleoside in mRNA + diphosphate</text>
        <dbReference type="Rhea" id="RHEA:67012"/>
        <dbReference type="Rhea" id="RHEA-COMP:17165"/>
        <dbReference type="Rhea" id="RHEA-COMP:17166"/>
        <dbReference type="ChEBI" id="CHEBI:15378"/>
        <dbReference type="ChEBI" id="CHEBI:33019"/>
        <dbReference type="ChEBI" id="CHEBI:37565"/>
        <dbReference type="ChEBI" id="CHEBI:167616"/>
        <dbReference type="ChEBI" id="CHEBI:167617"/>
        <dbReference type="EC" id="2.7.7.50"/>
    </reaction>
</comment>
<keyword evidence="11" id="KW-0479">Metal-binding</keyword>
<dbReference type="GO" id="GO:0044423">
    <property type="term" value="C:virion component"/>
    <property type="evidence" value="ECO:0007669"/>
    <property type="project" value="UniProtKB-KW"/>
</dbReference>
<dbReference type="InterPro" id="IPR046428">
    <property type="entry name" value="MCEL_OB_dom_sf"/>
</dbReference>
<dbReference type="GO" id="GO:0046872">
    <property type="term" value="F:metal ion binding"/>
    <property type="evidence" value="ECO:0007669"/>
    <property type="project" value="UniProtKB-KW"/>
</dbReference>
<evidence type="ECO:0000256" key="6">
    <source>
        <dbReference type="ARBA" id="ARBA00020120"/>
    </source>
</evidence>
<protein>
    <recommendedName>
        <fullName evidence="6">mRNA-capping enzyme catalytic subunit</fullName>
        <ecNumber evidence="4">2.1.1.56</ecNumber>
        <ecNumber evidence="5">2.7.7.50</ecNumber>
        <ecNumber evidence="20">3.6.1.74</ecNumber>
    </recommendedName>
    <alternativeName>
        <fullName evidence="19">Virus termination factor large subunit</fullName>
    </alternativeName>
    <alternativeName>
        <fullName evidence="17">mRNA-capping enzyme 97 kDa subunit</fullName>
    </alternativeName>
    <alternativeName>
        <fullName evidence="18">mRNA-capping enzyme large subunit</fullName>
    </alternativeName>
</protein>